<dbReference type="InterPro" id="IPR013332">
    <property type="entry name" value="KPR_N"/>
</dbReference>
<dbReference type="VEuPathDB" id="FungiDB:GGTG_00143"/>
<dbReference type="InterPro" id="IPR008927">
    <property type="entry name" value="6-PGluconate_DH-like_C_sf"/>
</dbReference>
<evidence type="ECO:0000313" key="9">
    <source>
        <dbReference type="EMBL" id="EJT80139.1"/>
    </source>
</evidence>
<dbReference type="InterPro" id="IPR013752">
    <property type="entry name" value="KPA_reductase"/>
</dbReference>
<dbReference type="HOGENOM" id="CLU_031468_10_0_1"/>
<comment type="similarity">
    <text evidence="1">Belongs to the ketopantoate reductase family.</text>
</comment>
<keyword evidence="3" id="KW-0521">NADP</keyword>
<dbReference type="RefSeq" id="XP_009216148.1">
    <property type="nucleotide sequence ID" value="XM_009217884.1"/>
</dbReference>
<dbReference type="GeneID" id="20340601"/>
<name>J3NFU9_GAET3</name>
<dbReference type="PANTHER" id="PTHR43765">
    <property type="entry name" value="2-DEHYDROPANTOATE 2-REDUCTASE-RELATED"/>
    <property type="match status" value="1"/>
</dbReference>
<dbReference type="FunCoup" id="J3NFU9">
    <property type="interactions" value="118"/>
</dbReference>
<reference evidence="10" key="5">
    <citation type="submission" date="2018-04" db="UniProtKB">
        <authorList>
            <consortium name="EnsemblFungi"/>
        </authorList>
    </citation>
    <scope>IDENTIFICATION</scope>
    <source>
        <strain evidence="10">R3-111a-1</strain>
    </source>
</reference>
<dbReference type="GO" id="GO:0015940">
    <property type="term" value="P:pantothenate biosynthetic process"/>
    <property type="evidence" value="ECO:0007669"/>
    <property type="project" value="InterPro"/>
</dbReference>
<reference evidence="11" key="1">
    <citation type="submission" date="2010-07" db="EMBL/GenBank/DDBJ databases">
        <title>The genome sequence of Gaeumannomyces graminis var. tritici strain R3-111a-1.</title>
        <authorList>
            <consortium name="The Broad Institute Genome Sequencing Platform"/>
            <person name="Ma L.-J."/>
            <person name="Dead R."/>
            <person name="Young S."/>
            <person name="Zeng Q."/>
            <person name="Koehrsen M."/>
            <person name="Alvarado L."/>
            <person name="Berlin A."/>
            <person name="Chapman S.B."/>
            <person name="Chen Z."/>
            <person name="Freedman E."/>
            <person name="Gellesch M."/>
            <person name="Goldberg J."/>
            <person name="Griggs A."/>
            <person name="Gujja S."/>
            <person name="Heilman E.R."/>
            <person name="Heiman D."/>
            <person name="Hepburn T."/>
            <person name="Howarth C."/>
            <person name="Jen D."/>
            <person name="Larson L."/>
            <person name="Mehta T."/>
            <person name="Neiman D."/>
            <person name="Pearson M."/>
            <person name="Roberts A."/>
            <person name="Saif S."/>
            <person name="Shea T."/>
            <person name="Shenoy N."/>
            <person name="Sisk P."/>
            <person name="Stolte C."/>
            <person name="Sykes S."/>
            <person name="Walk T."/>
            <person name="White J."/>
            <person name="Yandava C."/>
            <person name="Haas B."/>
            <person name="Nusbaum C."/>
            <person name="Birren B."/>
        </authorList>
    </citation>
    <scope>NUCLEOTIDE SEQUENCE [LARGE SCALE GENOMIC DNA]</scope>
    <source>
        <strain evidence="11">R3-111a-1</strain>
    </source>
</reference>
<evidence type="ECO:0000259" key="7">
    <source>
        <dbReference type="Pfam" id="PF02558"/>
    </source>
</evidence>
<dbReference type="OrthoDB" id="73846at2759"/>
<dbReference type="InterPro" id="IPR013328">
    <property type="entry name" value="6PGD_dom2"/>
</dbReference>
<evidence type="ECO:0000256" key="6">
    <source>
        <dbReference type="SAM" id="MobiDB-lite"/>
    </source>
</evidence>
<dbReference type="GO" id="GO:0008677">
    <property type="term" value="F:2-dehydropantoate 2-reductase activity"/>
    <property type="evidence" value="ECO:0007669"/>
    <property type="project" value="UniProtKB-EC"/>
</dbReference>
<dbReference type="SUPFAM" id="SSF48179">
    <property type="entry name" value="6-phosphogluconate dehydrogenase C-terminal domain-like"/>
    <property type="match status" value="1"/>
</dbReference>
<dbReference type="GO" id="GO:0050661">
    <property type="term" value="F:NADP binding"/>
    <property type="evidence" value="ECO:0007669"/>
    <property type="project" value="TreeGrafter"/>
</dbReference>
<dbReference type="InterPro" id="IPR003710">
    <property type="entry name" value="ApbA"/>
</dbReference>
<dbReference type="Gene3D" id="1.10.1040.10">
    <property type="entry name" value="N-(1-d-carboxylethyl)-l-norvaline Dehydrogenase, domain 2"/>
    <property type="match status" value="1"/>
</dbReference>
<dbReference type="eggNOG" id="ENOG502QPT5">
    <property type="taxonomic scope" value="Eukaryota"/>
</dbReference>
<keyword evidence="4" id="KW-0560">Oxidoreductase</keyword>
<reference evidence="9" key="3">
    <citation type="submission" date="2010-09" db="EMBL/GenBank/DDBJ databases">
        <title>Annotation of Gaeumannomyces graminis var. tritici R3-111a-1.</title>
        <authorList>
            <consortium name="The Broad Institute Genome Sequencing Platform"/>
            <person name="Ma L.-J."/>
            <person name="Dead R."/>
            <person name="Young S.K."/>
            <person name="Zeng Q."/>
            <person name="Gargeya S."/>
            <person name="Fitzgerald M."/>
            <person name="Haas B."/>
            <person name="Abouelleil A."/>
            <person name="Alvarado L."/>
            <person name="Arachchi H.M."/>
            <person name="Berlin A."/>
            <person name="Brown A."/>
            <person name="Chapman S.B."/>
            <person name="Chen Z."/>
            <person name="Dunbar C."/>
            <person name="Freedman E."/>
            <person name="Gearin G."/>
            <person name="Gellesch M."/>
            <person name="Goldberg J."/>
            <person name="Griggs A."/>
            <person name="Gujja S."/>
            <person name="Heiman D."/>
            <person name="Howarth C."/>
            <person name="Larson L."/>
            <person name="Lui A."/>
            <person name="MacDonald P.J.P."/>
            <person name="Mehta T."/>
            <person name="Montmayeur A."/>
            <person name="Murphy C."/>
            <person name="Neiman D."/>
            <person name="Pearson M."/>
            <person name="Priest M."/>
            <person name="Roberts A."/>
            <person name="Saif S."/>
            <person name="Shea T."/>
            <person name="Shenoy N."/>
            <person name="Sisk P."/>
            <person name="Stolte C."/>
            <person name="Sykes S."/>
            <person name="Yandava C."/>
            <person name="Wortman J."/>
            <person name="Nusbaum C."/>
            <person name="Birren B."/>
        </authorList>
    </citation>
    <scope>NUCLEOTIDE SEQUENCE</scope>
    <source>
        <strain evidence="9">R3-111a-1</strain>
    </source>
</reference>
<proteinExistence type="inferred from homology"/>
<dbReference type="Pfam" id="PF02558">
    <property type="entry name" value="ApbA"/>
    <property type="match status" value="1"/>
</dbReference>
<dbReference type="EMBL" id="GL385395">
    <property type="protein sequence ID" value="EJT80139.1"/>
    <property type="molecule type" value="Genomic_DNA"/>
</dbReference>
<evidence type="ECO:0000259" key="8">
    <source>
        <dbReference type="Pfam" id="PF08546"/>
    </source>
</evidence>
<reference evidence="9" key="2">
    <citation type="submission" date="2010-07" db="EMBL/GenBank/DDBJ databases">
        <authorList>
            <consortium name="The Broad Institute Genome Sequencing Platform"/>
            <consortium name="Broad Institute Genome Sequencing Center for Infectious Disease"/>
            <person name="Ma L.-J."/>
            <person name="Dead R."/>
            <person name="Young S."/>
            <person name="Zeng Q."/>
            <person name="Koehrsen M."/>
            <person name="Alvarado L."/>
            <person name="Berlin A."/>
            <person name="Chapman S.B."/>
            <person name="Chen Z."/>
            <person name="Freedman E."/>
            <person name="Gellesch M."/>
            <person name="Goldberg J."/>
            <person name="Griggs A."/>
            <person name="Gujja S."/>
            <person name="Heilman E.R."/>
            <person name="Heiman D."/>
            <person name="Hepburn T."/>
            <person name="Howarth C."/>
            <person name="Jen D."/>
            <person name="Larson L."/>
            <person name="Mehta T."/>
            <person name="Neiman D."/>
            <person name="Pearson M."/>
            <person name="Roberts A."/>
            <person name="Saif S."/>
            <person name="Shea T."/>
            <person name="Shenoy N."/>
            <person name="Sisk P."/>
            <person name="Stolte C."/>
            <person name="Sykes S."/>
            <person name="Walk T."/>
            <person name="White J."/>
            <person name="Yandava C."/>
            <person name="Haas B."/>
            <person name="Nusbaum C."/>
            <person name="Birren B."/>
        </authorList>
    </citation>
    <scope>NUCLEOTIDE SEQUENCE</scope>
    <source>
        <strain evidence="9">R3-111a-1</strain>
    </source>
</reference>
<evidence type="ECO:0000256" key="4">
    <source>
        <dbReference type="ARBA" id="ARBA00023002"/>
    </source>
</evidence>
<evidence type="ECO:0000313" key="11">
    <source>
        <dbReference type="Proteomes" id="UP000006039"/>
    </source>
</evidence>
<evidence type="ECO:0000256" key="2">
    <source>
        <dbReference type="ARBA" id="ARBA00013014"/>
    </source>
</evidence>
<feature type="region of interest" description="Disordered" evidence="6">
    <location>
        <begin position="175"/>
        <end position="199"/>
    </location>
</feature>
<feature type="domain" description="Ketopantoate reductase N-terminal" evidence="7">
    <location>
        <begin position="6"/>
        <end position="173"/>
    </location>
</feature>
<gene>
    <name evidence="10" type="primary">20340601</name>
    <name evidence="9" type="ORF">GGTG_00143</name>
</gene>
<dbReference type="SUPFAM" id="SSF51735">
    <property type="entry name" value="NAD(P)-binding Rossmann-fold domains"/>
    <property type="match status" value="1"/>
</dbReference>
<dbReference type="PANTHER" id="PTHR43765:SF2">
    <property type="entry name" value="2-DEHYDROPANTOATE 2-REDUCTASE"/>
    <property type="match status" value="1"/>
</dbReference>
<feature type="domain" description="Ketopantoate reductase C-terminal" evidence="8">
    <location>
        <begin position="223"/>
        <end position="357"/>
    </location>
</feature>
<dbReference type="EC" id="1.1.1.169" evidence="2"/>
<dbReference type="InterPro" id="IPR036291">
    <property type="entry name" value="NAD(P)-bd_dom_sf"/>
</dbReference>
<sequence length="378" mass="40211">MDRAPIYILGVGNLGKLVAYYLRKQSPTTPVTLLFHRDGLLSDWAAAGQAIECATPGNGAADRRTGFVVEAPSHRAPAPGAPAPLPPIKNLVVATKTYMTAAALRPLEHRLGRDSNVLLLQNGMGTAEELSATLFTDRASRPAYWAGISSAGVYGTGPFSIVHAGRGPLTIGRVLVDDNDDESDSGEQQQQQQQQRHDAPGTMIQRLLEARDLEAALATPQRLRAAQLRKLMANATINPLTAVFGCRNRDVFATPARLELLRLLVAETGPVVRALLGGGGGPDDNNHDGEFSDERLLAAALLVAERTGGNVSSMLQDARAGRETEVDYINGYVASRAAALGLPAPRNAALVAMVKRRETATEDEVIERFTRAGLASAS</sequence>
<evidence type="ECO:0000313" key="10">
    <source>
        <dbReference type="EnsemblFungi" id="EJT80139"/>
    </source>
</evidence>
<dbReference type="GO" id="GO:0005739">
    <property type="term" value="C:mitochondrion"/>
    <property type="evidence" value="ECO:0007669"/>
    <property type="project" value="TreeGrafter"/>
</dbReference>
<dbReference type="STRING" id="644352.J3NFU9"/>
<organism evidence="9">
    <name type="scientific">Gaeumannomyces tritici (strain R3-111a-1)</name>
    <name type="common">Wheat and barley take-all root rot fungus</name>
    <name type="synonym">Gaeumannomyces graminis var. tritici</name>
    <dbReference type="NCBI Taxonomy" id="644352"/>
    <lineage>
        <taxon>Eukaryota</taxon>
        <taxon>Fungi</taxon>
        <taxon>Dikarya</taxon>
        <taxon>Ascomycota</taxon>
        <taxon>Pezizomycotina</taxon>
        <taxon>Sordariomycetes</taxon>
        <taxon>Sordariomycetidae</taxon>
        <taxon>Magnaporthales</taxon>
        <taxon>Magnaporthaceae</taxon>
        <taxon>Gaeumannomyces</taxon>
    </lineage>
</organism>
<dbReference type="Pfam" id="PF08546">
    <property type="entry name" value="ApbA_C"/>
    <property type="match status" value="1"/>
</dbReference>
<accession>J3NFU9</accession>
<evidence type="ECO:0000256" key="3">
    <source>
        <dbReference type="ARBA" id="ARBA00022857"/>
    </source>
</evidence>
<reference evidence="10" key="4">
    <citation type="journal article" date="2015" name="G3 (Bethesda)">
        <title>Genome sequences of three phytopathogenic species of the Magnaporthaceae family of fungi.</title>
        <authorList>
            <person name="Okagaki L.H."/>
            <person name="Nunes C.C."/>
            <person name="Sailsbery J."/>
            <person name="Clay B."/>
            <person name="Brown D."/>
            <person name="John T."/>
            <person name="Oh Y."/>
            <person name="Young N."/>
            <person name="Fitzgerald M."/>
            <person name="Haas B.J."/>
            <person name="Zeng Q."/>
            <person name="Young S."/>
            <person name="Adiconis X."/>
            <person name="Fan L."/>
            <person name="Levin J.Z."/>
            <person name="Mitchell T.K."/>
            <person name="Okubara P.A."/>
            <person name="Farman M.L."/>
            <person name="Kohn L.M."/>
            <person name="Birren B."/>
            <person name="Ma L.-J."/>
            <person name="Dean R.A."/>
        </authorList>
    </citation>
    <scope>NUCLEOTIDE SEQUENCE</scope>
    <source>
        <strain evidence="10">R3-111a-1</strain>
    </source>
</reference>
<keyword evidence="11" id="KW-1185">Reference proteome</keyword>
<evidence type="ECO:0000256" key="1">
    <source>
        <dbReference type="ARBA" id="ARBA00007870"/>
    </source>
</evidence>
<protein>
    <recommendedName>
        <fullName evidence="2">2-dehydropantoate 2-reductase</fullName>
        <ecNumber evidence="2">1.1.1.169</ecNumber>
    </recommendedName>
    <alternativeName>
        <fullName evidence="5">Ketopantoate reductase</fullName>
    </alternativeName>
</protein>
<evidence type="ECO:0000256" key="5">
    <source>
        <dbReference type="ARBA" id="ARBA00032024"/>
    </source>
</evidence>
<dbReference type="Gene3D" id="3.40.50.720">
    <property type="entry name" value="NAD(P)-binding Rossmann-like Domain"/>
    <property type="match status" value="1"/>
</dbReference>
<dbReference type="AlphaFoldDB" id="J3NFU9"/>
<dbReference type="InterPro" id="IPR050838">
    <property type="entry name" value="Ketopantoate_reductase"/>
</dbReference>
<dbReference type="NCBIfam" id="TIGR00745">
    <property type="entry name" value="apbA_panE"/>
    <property type="match status" value="1"/>
</dbReference>
<dbReference type="Proteomes" id="UP000006039">
    <property type="component" value="Unassembled WGS sequence"/>
</dbReference>
<dbReference type="EnsemblFungi" id="EJT80139">
    <property type="protein sequence ID" value="EJT80139"/>
    <property type="gene ID" value="GGTG_00143"/>
</dbReference>